<dbReference type="EMBL" id="QMHM01000014">
    <property type="protein sequence ID" value="RAV78362.1"/>
    <property type="molecule type" value="Genomic_DNA"/>
</dbReference>
<protein>
    <submittedName>
        <fullName evidence="5">AAA family ATPase</fullName>
    </submittedName>
</protein>
<evidence type="ECO:0000256" key="2">
    <source>
        <dbReference type="ARBA" id="ARBA00022741"/>
    </source>
</evidence>
<dbReference type="AlphaFoldDB" id="A0A329P270"/>
<proteinExistence type="inferred from homology"/>
<dbReference type="GO" id="GO:0005524">
    <property type="term" value="F:ATP binding"/>
    <property type="evidence" value="ECO:0007669"/>
    <property type="project" value="UniProtKB-KW"/>
</dbReference>
<dbReference type="InterPro" id="IPR027417">
    <property type="entry name" value="P-loop_NTPase"/>
</dbReference>
<evidence type="ECO:0000313" key="6">
    <source>
        <dbReference type="Proteomes" id="UP000251923"/>
    </source>
</evidence>
<dbReference type="GO" id="GO:0016887">
    <property type="term" value="F:ATP hydrolysis activity"/>
    <property type="evidence" value="ECO:0007669"/>
    <property type="project" value="InterPro"/>
</dbReference>
<accession>A0A329P270</accession>
<dbReference type="SUPFAM" id="SSF52540">
    <property type="entry name" value="P-loop containing nucleoside triphosphate hydrolases"/>
    <property type="match status" value="1"/>
</dbReference>
<dbReference type="PANTHER" id="PTHR43392:SF2">
    <property type="entry name" value="AAA-TYPE ATPASE FAMILY PROTEIN _ ANKYRIN REPEAT FAMILY PROTEIN"/>
    <property type="match status" value="1"/>
</dbReference>
<dbReference type="SMART" id="SM00382">
    <property type="entry name" value="AAA"/>
    <property type="match status" value="1"/>
</dbReference>
<sequence>MLISNRSKKEDNMSIIKLGGLGFGRSRSMEDAIKKSRIGDIIEIKKNLSANEKQEPLLLNHDLTIDGNNNTISVYHDKPLLVADSELSLTIKNLKIFLQKKSNFLLLGENFKGNVSFDNVEVEFSTKSDSRDFFSPIHANTSNYSLTLNHVKTDFLKIIAESMSIQNSQIGSLTRAESLLYTNRLNIKNTSLNHMTIKSMFSDTNALLTGENLKSQGKLAFEEIDGNISYLQFIPYLNQKGEAFSSEKEYLKSFTNDIYRLDQLVYLIINQTGKGQFGKPFEISNLSFPSEQCSYFKTCPSIISESELLLTDSTLEFNPLKGVLVNSTVRFENVADLNDWTVKENVKLSNLNSQSILFNDESKESNKTAVEEIKEYIGLENVKSQLDDLISSSKMNALRLQRGLPTTSGFSMHMIFGGHAGTGKTSIAKLFGKALYESGVLPTNRFAFASEPDLVAGYVGQTAQKTKDIVMSAKGGVLFIDEAYSLTPEEGQNSFKQEAIDQIVALADELREDTVIILAGYTDPMKKFLQANEGLASRFKNWIEFPDYSLEELIQILDINLKQQGIIISEHDQEVLLESFLNVYNCLTNNGQTYLKGNGRTIRNYVQDLIQTRDVRINSQFSNMELTNDDLQQINSEDIRKVEEKYMHN</sequence>
<reference evidence="5 6" key="1">
    <citation type="submission" date="2018-04" db="EMBL/GenBank/DDBJ databases">
        <title>Aerococcus urinae genomes.</title>
        <authorList>
            <person name="Hilt E."/>
            <person name="Gilbert N.M."/>
            <person name="Thomas-White K."/>
            <person name="Putonti C."/>
            <person name="Lewis A.L."/>
            <person name="Visck K.L."/>
            <person name="Wolfe A.J."/>
        </authorList>
    </citation>
    <scope>NUCLEOTIDE SEQUENCE [LARGE SCALE GENOMIC DNA]</scope>
    <source>
        <strain evidence="5 6">UMB7480</strain>
    </source>
</reference>
<dbReference type="Proteomes" id="UP000251923">
    <property type="component" value="Unassembled WGS sequence"/>
</dbReference>
<name>A0A329P270_9LACT</name>
<dbReference type="PRINTS" id="PR00819">
    <property type="entry name" value="CBXCFQXSUPER"/>
</dbReference>
<organism evidence="5 6">
    <name type="scientific">Aerococcus urinae</name>
    <dbReference type="NCBI Taxonomy" id="1376"/>
    <lineage>
        <taxon>Bacteria</taxon>
        <taxon>Bacillati</taxon>
        <taxon>Bacillota</taxon>
        <taxon>Bacilli</taxon>
        <taxon>Lactobacillales</taxon>
        <taxon>Aerococcaceae</taxon>
        <taxon>Aerococcus</taxon>
    </lineage>
</organism>
<feature type="domain" description="AAA+ ATPase" evidence="4">
    <location>
        <begin position="410"/>
        <end position="547"/>
    </location>
</feature>
<dbReference type="InterPro" id="IPR000641">
    <property type="entry name" value="CbxX/CfxQ"/>
</dbReference>
<dbReference type="PANTHER" id="PTHR43392">
    <property type="entry name" value="AAA-TYPE ATPASE FAMILY PROTEIN / ANKYRIN REPEAT FAMILY PROTEIN"/>
    <property type="match status" value="1"/>
</dbReference>
<dbReference type="Gene3D" id="3.40.50.300">
    <property type="entry name" value="P-loop containing nucleotide triphosphate hydrolases"/>
    <property type="match status" value="1"/>
</dbReference>
<dbReference type="FunFam" id="3.40.50.300:FF:000216">
    <property type="entry name" value="Type VII secretion ATPase EccA"/>
    <property type="match status" value="1"/>
</dbReference>
<dbReference type="InterPro" id="IPR003959">
    <property type="entry name" value="ATPase_AAA_core"/>
</dbReference>
<dbReference type="InterPro" id="IPR041627">
    <property type="entry name" value="AAA_lid_6"/>
</dbReference>
<evidence type="ECO:0000313" key="5">
    <source>
        <dbReference type="EMBL" id="RAV78362.1"/>
    </source>
</evidence>
<keyword evidence="3" id="KW-0067">ATP-binding</keyword>
<gene>
    <name evidence="5" type="ORF">DBT54_07315</name>
</gene>
<dbReference type="InterPro" id="IPR003593">
    <property type="entry name" value="AAA+_ATPase"/>
</dbReference>
<dbReference type="Pfam" id="PF17866">
    <property type="entry name" value="AAA_lid_6"/>
    <property type="match status" value="1"/>
</dbReference>
<keyword evidence="2" id="KW-0547">Nucleotide-binding</keyword>
<dbReference type="Gene3D" id="1.10.8.60">
    <property type="match status" value="1"/>
</dbReference>
<comment type="similarity">
    <text evidence="1">Belongs to the CbxX/CfxQ family.</text>
</comment>
<evidence type="ECO:0000259" key="4">
    <source>
        <dbReference type="SMART" id="SM00382"/>
    </source>
</evidence>
<comment type="caution">
    <text evidence="5">The sequence shown here is derived from an EMBL/GenBank/DDBJ whole genome shotgun (WGS) entry which is preliminary data.</text>
</comment>
<dbReference type="Pfam" id="PF00004">
    <property type="entry name" value="AAA"/>
    <property type="match status" value="1"/>
</dbReference>
<evidence type="ECO:0000256" key="1">
    <source>
        <dbReference type="ARBA" id="ARBA00010378"/>
    </source>
</evidence>
<evidence type="ECO:0000256" key="3">
    <source>
        <dbReference type="ARBA" id="ARBA00022840"/>
    </source>
</evidence>
<dbReference type="InterPro" id="IPR050773">
    <property type="entry name" value="CbxX/CfxQ_RuBisCO_ESX"/>
</dbReference>